<reference evidence="2" key="2">
    <citation type="journal article" date="2014" name="ISME J.">
        <title>Microbial stratification in low pH oxic and suboxic macroscopic growths along an acid mine drainage.</title>
        <authorList>
            <person name="Mendez-Garcia C."/>
            <person name="Mesa V."/>
            <person name="Sprenger R.R."/>
            <person name="Richter M."/>
            <person name="Diez M.S."/>
            <person name="Solano J."/>
            <person name="Bargiela R."/>
            <person name="Golyshina O.V."/>
            <person name="Manteca A."/>
            <person name="Ramos J.L."/>
            <person name="Gallego J.R."/>
            <person name="Llorente I."/>
            <person name="Martins Dos Santos V.A."/>
            <person name="Jensen O.N."/>
            <person name="Pelaez A.I."/>
            <person name="Sanchez J."/>
            <person name="Ferrer M."/>
        </authorList>
    </citation>
    <scope>NUCLEOTIDE SEQUENCE</scope>
</reference>
<name>T0Z0A5_9ZZZZ</name>
<gene>
    <name evidence="2" type="ORF">B1B_16093</name>
</gene>
<accession>T0Z0A5</accession>
<protein>
    <submittedName>
        <fullName evidence="2">ISXo8 transposase</fullName>
    </submittedName>
</protein>
<dbReference type="PANTHER" id="PTHR33627:SF1">
    <property type="entry name" value="TRANSPOSASE"/>
    <property type="match status" value="1"/>
</dbReference>
<dbReference type="Pfam" id="PF13546">
    <property type="entry name" value="DDE_5"/>
    <property type="match status" value="1"/>
</dbReference>
<dbReference type="NCBIfam" id="NF033540">
    <property type="entry name" value="transpos_IS701"/>
    <property type="match status" value="1"/>
</dbReference>
<dbReference type="PANTHER" id="PTHR33627">
    <property type="entry name" value="TRANSPOSASE"/>
    <property type="match status" value="1"/>
</dbReference>
<dbReference type="EMBL" id="AUZY01010697">
    <property type="protein sequence ID" value="EQD37582.1"/>
    <property type="molecule type" value="Genomic_DNA"/>
</dbReference>
<proteinExistence type="predicted"/>
<comment type="caution">
    <text evidence="2">The sequence shown here is derived from an EMBL/GenBank/DDBJ whole genome shotgun (WGS) entry which is preliminary data.</text>
</comment>
<organism evidence="2">
    <name type="scientific">mine drainage metagenome</name>
    <dbReference type="NCBI Taxonomy" id="410659"/>
    <lineage>
        <taxon>unclassified sequences</taxon>
        <taxon>metagenomes</taxon>
        <taxon>ecological metagenomes</taxon>
    </lineage>
</organism>
<dbReference type="InterPro" id="IPR039365">
    <property type="entry name" value="IS701-like"/>
</dbReference>
<evidence type="ECO:0000313" key="2">
    <source>
        <dbReference type="EMBL" id="EQD37582.1"/>
    </source>
</evidence>
<reference evidence="2" key="1">
    <citation type="submission" date="2013-08" db="EMBL/GenBank/DDBJ databases">
        <authorList>
            <person name="Mendez C."/>
            <person name="Richter M."/>
            <person name="Ferrer M."/>
            <person name="Sanchez J."/>
        </authorList>
    </citation>
    <scope>NUCLEOTIDE SEQUENCE</scope>
</reference>
<evidence type="ECO:0000259" key="1">
    <source>
        <dbReference type="Pfam" id="PF13546"/>
    </source>
</evidence>
<dbReference type="SUPFAM" id="SSF53098">
    <property type="entry name" value="Ribonuclease H-like"/>
    <property type="match status" value="1"/>
</dbReference>
<sequence length="514" mass="58209">MASGCEWNPIASYRLVGTEAMALSVAMPAEPPPRRTTRSIFGPGGHIWIPEVREYFAAYVDLFEVGVRSSDTHTNAQDYVNGLFLKGERKSMEPIARRAPASGPDRIQNFITYSPWEWERVQERTVELMTSPFADPWGLVAIDDTAFPKQGDDSVGVASQWCGTRGKTANCQVGVSAQYIRPGSLFSPDLESFPIGMRLYLPKERAEDAAHREKCGVPPEMVFEEKWRIGLSFVERVRRLHVPHRAVVADADYGRVGKFRRQLREWEEPYVMGVQPENCMVLPLGEGWRGQQGQVLTPRSCAEIASKVPPSQWKKIFWSTGAAGPMYVEAVHVRAVVCEDGEPTDEEVWVVFEKRSNETKAYLAWGFDALTVQGHIRLIRGRWPIEQGYLQMKEELGLDHFEGRSWLGWHHHVSLVMAAYAFAMLERQKHAFLVMKGTAKPQRLFPTIPQVRIWLQVAVALRIMRMASELPTVEERQQMLAYLAQMFDLPITVGDEGLQGLTLADLPRWLGIKS</sequence>
<dbReference type="InterPro" id="IPR012337">
    <property type="entry name" value="RNaseH-like_sf"/>
</dbReference>
<dbReference type="InterPro" id="IPR038721">
    <property type="entry name" value="IS701-like_DDE_dom"/>
</dbReference>
<dbReference type="AlphaFoldDB" id="T0Z0A5"/>
<feature type="domain" description="Transposase IS701-like DDE" evidence="1">
    <location>
        <begin position="67"/>
        <end position="319"/>
    </location>
</feature>